<evidence type="ECO:0000259" key="1">
    <source>
        <dbReference type="Pfam" id="PF06985"/>
    </source>
</evidence>
<organism evidence="3 4">
    <name type="scientific">Dendrothele bispora (strain CBS 962.96)</name>
    <dbReference type="NCBI Taxonomy" id="1314807"/>
    <lineage>
        <taxon>Eukaryota</taxon>
        <taxon>Fungi</taxon>
        <taxon>Dikarya</taxon>
        <taxon>Basidiomycota</taxon>
        <taxon>Agaricomycotina</taxon>
        <taxon>Agaricomycetes</taxon>
        <taxon>Agaricomycetidae</taxon>
        <taxon>Agaricales</taxon>
        <taxon>Agaricales incertae sedis</taxon>
        <taxon>Dendrothele</taxon>
    </lineage>
</organism>
<dbReference type="Pfam" id="PF06985">
    <property type="entry name" value="HET"/>
    <property type="match status" value="1"/>
</dbReference>
<feature type="domain" description="DUF8212" evidence="2">
    <location>
        <begin position="223"/>
        <end position="302"/>
    </location>
</feature>
<evidence type="ECO:0000259" key="2">
    <source>
        <dbReference type="Pfam" id="PF26640"/>
    </source>
</evidence>
<evidence type="ECO:0000313" key="4">
    <source>
        <dbReference type="Proteomes" id="UP000297245"/>
    </source>
</evidence>
<dbReference type="InterPro" id="IPR010730">
    <property type="entry name" value="HET"/>
</dbReference>
<dbReference type="Pfam" id="PF26640">
    <property type="entry name" value="DUF8212"/>
    <property type="match status" value="1"/>
</dbReference>
<dbReference type="InterPro" id="IPR058525">
    <property type="entry name" value="DUF8212"/>
</dbReference>
<dbReference type="Proteomes" id="UP000297245">
    <property type="component" value="Unassembled WGS sequence"/>
</dbReference>
<dbReference type="OrthoDB" id="10431765at2759"/>
<evidence type="ECO:0000313" key="3">
    <source>
        <dbReference type="EMBL" id="THV01221.1"/>
    </source>
</evidence>
<reference evidence="3 4" key="1">
    <citation type="journal article" date="2019" name="Nat. Ecol. Evol.">
        <title>Megaphylogeny resolves global patterns of mushroom evolution.</title>
        <authorList>
            <person name="Varga T."/>
            <person name="Krizsan K."/>
            <person name="Foldi C."/>
            <person name="Dima B."/>
            <person name="Sanchez-Garcia M."/>
            <person name="Sanchez-Ramirez S."/>
            <person name="Szollosi G.J."/>
            <person name="Szarkandi J.G."/>
            <person name="Papp V."/>
            <person name="Albert L."/>
            <person name="Andreopoulos W."/>
            <person name="Angelini C."/>
            <person name="Antonin V."/>
            <person name="Barry K.W."/>
            <person name="Bougher N.L."/>
            <person name="Buchanan P."/>
            <person name="Buyck B."/>
            <person name="Bense V."/>
            <person name="Catcheside P."/>
            <person name="Chovatia M."/>
            <person name="Cooper J."/>
            <person name="Damon W."/>
            <person name="Desjardin D."/>
            <person name="Finy P."/>
            <person name="Geml J."/>
            <person name="Haridas S."/>
            <person name="Hughes K."/>
            <person name="Justo A."/>
            <person name="Karasinski D."/>
            <person name="Kautmanova I."/>
            <person name="Kiss B."/>
            <person name="Kocsube S."/>
            <person name="Kotiranta H."/>
            <person name="LaButti K.M."/>
            <person name="Lechner B.E."/>
            <person name="Liimatainen K."/>
            <person name="Lipzen A."/>
            <person name="Lukacs Z."/>
            <person name="Mihaltcheva S."/>
            <person name="Morgado L.N."/>
            <person name="Niskanen T."/>
            <person name="Noordeloos M.E."/>
            <person name="Ohm R.A."/>
            <person name="Ortiz-Santana B."/>
            <person name="Ovrebo C."/>
            <person name="Racz N."/>
            <person name="Riley R."/>
            <person name="Savchenko A."/>
            <person name="Shiryaev A."/>
            <person name="Soop K."/>
            <person name="Spirin V."/>
            <person name="Szebenyi C."/>
            <person name="Tomsovsky M."/>
            <person name="Tulloss R.E."/>
            <person name="Uehling J."/>
            <person name="Grigoriev I.V."/>
            <person name="Vagvolgyi C."/>
            <person name="Papp T."/>
            <person name="Martin F.M."/>
            <person name="Miettinen O."/>
            <person name="Hibbett D.S."/>
            <person name="Nagy L.G."/>
        </authorList>
    </citation>
    <scope>NUCLEOTIDE SEQUENCE [LARGE SCALE GENOMIC DNA]</scope>
    <source>
        <strain evidence="3 4">CBS 962.96</strain>
    </source>
</reference>
<name>A0A4S8MFI0_DENBC</name>
<gene>
    <name evidence="3" type="ORF">K435DRAFT_409321</name>
</gene>
<keyword evidence="4" id="KW-1185">Reference proteome</keyword>
<dbReference type="EMBL" id="ML179092">
    <property type="protein sequence ID" value="THV01221.1"/>
    <property type="molecule type" value="Genomic_DNA"/>
</dbReference>
<sequence length="450" mass="51472">MRLLNTTTLQLVEFFRDIPPYVILSHTWGPEEVSFQDLRDPVGKAKQMAGYYKIEKSCELARRYHFDYIWIDTCCIDKQSSAELSEAINSMYRYYRWSHVCYAFLADVTSDEDPRASSSTFRNSRWFTRGWTLQELLAPTSLVFLDRDWVEIGSKHSLKDVLTILTGIPSQVLLGDLSIKASIASRMSWAANRQTTRPEDVAYCLMGIFNVNMPTLYGEGAERAFIRLQREIIKYSDDQSIFAWRSSLRSGESDSGVESGLLARSPEDFAGSSGFSATSSRDVSAFPYAMTNLGLHIQLPLIHVHGADRIYLAVLNCRSDDRAVGIYLHRRYPLGQQFVRVRLEEIAMSNDWIIPPEKEEIYVLQLPSTGVLRSQPAAVECLFEIRSLPSIADFRVVHEDFRYDSWRGRDHWMSQPFRGGEISLTAGEHALLYHRNDVTEDQFLVEGIII</sequence>
<dbReference type="PANTHER" id="PTHR10622:SF10">
    <property type="entry name" value="HET DOMAIN-CONTAINING PROTEIN"/>
    <property type="match status" value="1"/>
</dbReference>
<proteinExistence type="predicted"/>
<dbReference type="AlphaFoldDB" id="A0A4S8MFI0"/>
<protein>
    <submittedName>
        <fullName evidence="3">HET-domain-containing protein</fullName>
    </submittedName>
</protein>
<accession>A0A4S8MFI0</accession>
<feature type="domain" description="Heterokaryon incompatibility" evidence="1">
    <location>
        <begin position="21"/>
        <end position="115"/>
    </location>
</feature>
<dbReference type="PANTHER" id="PTHR10622">
    <property type="entry name" value="HET DOMAIN-CONTAINING PROTEIN"/>
    <property type="match status" value="1"/>
</dbReference>